<dbReference type="Gene3D" id="3.30.1330.40">
    <property type="entry name" value="RutC-like"/>
    <property type="match status" value="1"/>
</dbReference>
<dbReference type="AlphaFoldDB" id="A0A7X0MJD2"/>
<dbReference type="RefSeq" id="WP_184626410.1">
    <property type="nucleotide sequence ID" value="NZ_JACHCC010000008.1"/>
</dbReference>
<dbReference type="InterPro" id="IPR019897">
    <property type="entry name" value="RidA_CS"/>
</dbReference>
<dbReference type="SUPFAM" id="SSF54427">
    <property type="entry name" value="NTF2-like"/>
    <property type="match status" value="1"/>
</dbReference>
<dbReference type="InterPro" id="IPR009959">
    <property type="entry name" value="Cyclase_SnoaL-like"/>
</dbReference>
<comment type="caution">
    <text evidence="3">The sequence shown here is derived from an EMBL/GenBank/DDBJ whole genome shotgun (WGS) entry which is preliminary data.</text>
</comment>
<feature type="signal peptide" evidence="2">
    <location>
        <begin position="1"/>
        <end position="18"/>
    </location>
</feature>
<dbReference type="NCBIfam" id="TIGR00004">
    <property type="entry name" value="Rid family detoxifying hydrolase"/>
    <property type="match status" value="1"/>
</dbReference>
<proteinExistence type="inferred from homology"/>
<reference evidence="3 4" key="1">
    <citation type="submission" date="2020-08" db="EMBL/GenBank/DDBJ databases">
        <title>Genomic Encyclopedia of Type Strains, Phase IV (KMG-V): Genome sequencing to study the core and pangenomes of soil and plant-associated prokaryotes.</title>
        <authorList>
            <person name="Whitman W."/>
        </authorList>
    </citation>
    <scope>NUCLEOTIDE SEQUENCE [LARGE SCALE GENOMIC DNA]</scope>
    <source>
        <strain evidence="3 4">M2T3</strain>
    </source>
</reference>
<dbReference type="FunFam" id="3.30.1330.40:FF:000001">
    <property type="entry name" value="L-PSP family endoribonuclease"/>
    <property type="match status" value="1"/>
</dbReference>
<dbReference type="Gene3D" id="3.10.450.50">
    <property type="match status" value="1"/>
</dbReference>
<evidence type="ECO:0000256" key="1">
    <source>
        <dbReference type="ARBA" id="ARBA00010552"/>
    </source>
</evidence>
<comment type="similarity">
    <text evidence="1">Belongs to the RutC family.</text>
</comment>
<feature type="chain" id="PRO_5031541252" evidence="2">
    <location>
        <begin position="19"/>
        <end position="277"/>
    </location>
</feature>
<dbReference type="GO" id="GO:0019239">
    <property type="term" value="F:deaminase activity"/>
    <property type="evidence" value="ECO:0007669"/>
    <property type="project" value="TreeGrafter"/>
</dbReference>
<dbReference type="GO" id="GO:0016853">
    <property type="term" value="F:isomerase activity"/>
    <property type="evidence" value="ECO:0007669"/>
    <property type="project" value="UniProtKB-KW"/>
</dbReference>
<dbReference type="GO" id="GO:0030638">
    <property type="term" value="P:polyketide metabolic process"/>
    <property type="evidence" value="ECO:0007669"/>
    <property type="project" value="InterPro"/>
</dbReference>
<name>A0A7X0MJD2_9SPHI</name>
<keyword evidence="3" id="KW-0413">Isomerase</keyword>
<dbReference type="InterPro" id="IPR006056">
    <property type="entry name" value="RidA"/>
</dbReference>
<dbReference type="InterPro" id="IPR035959">
    <property type="entry name" value="RutC-like_sf"/>
</dbReference>
<dbReference type="EMBL" id="JACHCC010000008">
    <property type="protein sequence ID" value="MBB6501049.1"/>
    <property type="molecule type" value="Genomic_DNA"/>
</dbReference>
<sequence>MKSIVFTLLLISSISTMAQQKEKLPYSKVKQTNELVFISGQIGQDNRTGKLVDDSFEAEVNQVMKNIDQLLREQGLGFADLVNVTVYLKNMDNYPVTNKVYSSFFKEGFPARVCIAVADLPSKANIEIAAIALKKQYLTLENKEMVRQFLEVVRSGKHPDQAVKFMADTVLAHQMNAEEETAVKRTPQDYAAHIREFLALYGNFSFEITELIASDDKVYARWKQTGKHLGTIDGHPSTGKTLVEIASAVYRLEHGKIAEYWIQIDREGLGKQLEASR</sequence>
<dbReference type="PANTHER" id="PTHR11803">
    <property type="entry name" value="2-IMINOBUTANOATE/2-IMINOPROPANOATE DEAMINASE RIDA"/>
    <property type="match status" value="1"/>
</dbReference>
<keyword evidence="2" id="KW-0732">Signal</keyword>
<dbReference type="InterPro" id="IPR006175">
    <property type="entry name" value="YjgF/YER057c/UK114"/>
</dbReference>
<gene>
    <name evidence="3" type="ORF">HDF25_003212</name>
</gene>
<organism evidence="3 4">
    <name type="scientific">Pedobacter cryoconitis</name>
    <dbReference type="NCBI Taxonomy" id="188932"/>
    <lineage>
        <taxon>Bacteria</taxon>
        <taxon>Pseudomonadati</taxon>
        <taxon>Bacteroidota</taxon>
        <taxon>Sphingobacteriia</taxon>
        <taxon>Sphingobacteriales</taxon>
        <taxon>Sphingobacteriaceae</taxon>
        <taxon>Pedobacter</taxon>
    </lineage>
</organism>
<dbReference type="SUPFAM" id="SSF55298">
    <property type="entry name" value="YjgF-like"/>
    <property type="match status" value="1"/>
</dbReference>
<dbReference type="Proteomes" id="UP000521017">
    <property type="component" value="Unassembled WGS sequence"/>
</dbReference>
<accession>A0A7X0MJD2</accession>
<dbReference type="PANTHER" id="PTHR11803:SF39">
    <property type="entry name" value="2-IMINOBUTANOATE_2-IMINOPROPANOATE DEAMINASE"/>
    <property type="match status" value="1"/>
</dbReference>
<protein>
    <submittedName>
        <fullName evidence="3">Reactive intermediate/imine deaminase/steroid delta-isomerase-like uncharacterized protein</fullName>
    </submittedName>
</protein>
<dbReference type="GO" id="GO:0005829">
    <property type="term" value="C:cytosol"/>
    <property type="evidence" value="ECO:0007669"/>
    <property type="project" value="TreeGrafter"/>
</dbReference>
<dbReference type="CDD" id="cd00448">
    <property type="entry name" value="YjgF_YER057c_UK114_family"/>
    <property type="match status" value="1"/>
</dbReference>
<evidence type="ECO:0000256" key="2">
    <source>
        <dbReference type="SAM" id="SignalP"/>
    </source>
</evidence>
<dbReference type="InterPro" id="IPR032710">
    <property type="entry name" value="NTF2-like_dom_sf"/>
</dbReference>
<dbReference type="Pfam" id="PF07366">
    <property type="entry name" value="SnoaL"/>
    <property type="match status" value="1"/>
</dbReference>
<dbReference type="Pfam" id="PF01042">
    <property type="entry name" value="Ribonuc_L-PSP"/>
    <property type="match status" value="1"/>
</dbReference>
<dbReference type="PROSITE" id="PS01094">
    <property type="entry name" value="UPF0076"/>
    <property type="match status" value="1"/>
</dbReference>
<evidence type="ECO:0000313" key="4">
    <source>
        <dbReference type="Proteomes" id="UP000521017"/>
    </source>
</evidence>
<evidence type="ECO:0000313" key="3">
    <source>
        <dbReference type="EMBL" id="MBB6501049.1"/>
    </source>
</evidence>